<dbReference type="RefSeq" id="WP_107827399.1">
    <property type="nucleotide sequence ID" value="NZ_CP160205.1"/>
</dbReference>
<protein>
    <submittedName>
        <fullName evidence="1">Uncharacterized protein DUF4292</fullName>
    </submittedName>
</protein>
<dbReference type="InterPro" id="IPR025634">
    <property type="entry name" value="DUF4292"/>
</dbReference>
<gene>
    <name evidence="1" type="ORF">C8P68_102296</name>
</gene>
<dbReference type="AlphaFoldDB" id="A0A2T5JCJ4"/>
<evidence type="ECO:0000313" key="2">
    <source>
        <dbReference type="Proteomes" id="UP000244168"/>
    </source>
</evidence>
<comment type="caution">
    <text evidence="1">The sequence shown here is derived from an EMBL/GenBank/DDBJ whole genome shotgun (WGS) entry which is preliminary data.</text>
</comment>
<dbReference type="Proteomes" id="UP000244168">
    <property type="component" value="Unassembled WGS sequence"/>
</dbReference>
<sequence>MKSDILNKLAIGTALMALTACHTHKQVAATPGEGATISSPERAAAKPARNMANEKLAAIRAKQVNFTTFSAKAKTRLSIDGNGNDVTLNIRIQHDKKIWVSVTALLGIEVARTVITPDSIWVLNRLQSNYMRKPFGYIYKYAPQQVNYKTIESLLTGNAVPELLKDGSTVGNDGANTVVTGNLADLVYKLIVGPDFKVSQTSLTNQAAQTLQVSNSAFIQAEGRVVPSQIDIASAAGTKKANISLHYNNADFDQVLDFPFSVPDRFQMVN</sequence>
<dbReference type="EMBL" id="QAOQ01000002">
    <property type="protein sequence ID" value="PTQ99472.1"/>
    <property type="molecule type" value="Genomic_DNA"/>
</dbReference>
<name>A0A2T5JCJ4_9SPHI</name>
<organism evidence="1 2">
    <name type="scientific">Mucilaginibacter yixingensis</name>
    <dbReference type="NCBI Taxonomy" id="1295612"/>
    <lineage>
        <taxon>Bacteria</taxon>
        <taxon>Pseudomonadati</taxon>
        <taxon>Bacteroidota</taxon>
        <taxon>Sphingobacteriia</taxon>
        <taxon>Sphingobacteriales</taxon>
        <taxon>Sphingobacteriaceae</taxon>
        <taxon>Mucilaginibacter</taxon>
    </lineage>
</organism>
<dbReference type="PROSITE" id="PS51257">
    <property type="entry name" value="PROKAR_LIPOPROTEIN"/>
    <property type="match status" value="1"/>
</dbReference>
<dbReference type="OrthoDB" id="849114at2"/>
<dbReference type="Pfam" id="PF14125">
    <property type="entry name" value="DUF4292"/>
    <property type="match status" value="1"/>
</dbReference>
<keyword evidence="2" id="KW-1185">Reference proteome</keyword>
<proteinExistence type="predicted"/>
<reference evidence="1 2" key="1">
    <citation type="submission" date="2018-04" db="EMBL/GenBank/DDBJ databases">
        <title>Genomic Encyclopedia of Archaeal and Bacterial Type Strains, Phase II (KMG-II): from individual species to whole genera.</title>
        <authorList>
            <person name="Goeker M."/>
        </authorList>
    </citation>
    <scope>NUCLEOTIDE SEQUENCE [LARGE SCALE GENOMIC DNA]</scope>
    <source>
        <strain evidence="1 2">DSM 26809</strain>
    </source>
</reference>
<evidence type="ECO:0000313" key="1">
    <source>
        <dbReference type="EMBL" id="PTQ99472.1"/>
    </source>
</evidence>
<accession>A0A2T5JCJ4</accession>